<organism evidence="9">
    <name type="scientific">Vitrella brassicaformis</name>
    <dbReference type="NCBI Taxonomy" id="1169539"/>
    <lineage>
        <taxon>Eukaryota</taxon>
        <taxon>Sar</taxon>
        <taxon>Alveolata</taxon>
        <taxon>Colpodellida</taxon>
        <taxon>Vitrellaceae</taxon>
        <taxon>Vitrella</taxon>
    </lineage>
</organism>
<keyword evidence="7" id="KW-0539">Nucleus</keyword>
<keyword evidence="4" id="KW-0677">Repeat</keyword>
<evidence type="ECO:0000256" key="3">
    <source>
        <dbReference type="ARBA" id="ARBA00022723"/>
    </source>
</evidence>
<comment type="similarity">
    <text evidence="2">Belongs to the NOA36 family.</text>
</comment>
<dbReference type="InterPro" id="IPR010531">
    <property type="entry name" value="NOA36"/>
</dbReference>
<feature type="region of interest" description="Disordered" evidence="8">
    <location>
        <begin position="1"/>
        <end position="34"/>
    </location>
</feature>
<evidence type="ECO:0008006" key="10">
    <source>
        <dbReference type="Google" id="ProtNLM"/>
    </source>
</evidence>
<evidence type="ECO:0000256" key="6">
    <source>
        <dbReference type="ARBA" id="ARBA00022833"/>
    </source>
</evidence>
<sequence length="293" mass="32279">MPKKKTGQRKKAEKQKQRQKEIQSGRPRDDFKTNPANFEMTCDECHRRQKSRFACYFCNAIQRLPMCAECGRTKCLNQTGDCMVKHPGRSATGMALVGAICDFCEAAVCHSRRCLQSHACSCLLRDGEDVVVCIECDRSAWEQGGRMFRCATCMQWLCEDDQFEHQASCTVIENETFKCMSCNRLGIYSCLRCKVQYCAEHVHGKTFKAASKKDAPPCKKCGYELQETKDLAMSVRRHAFGRQQAGGGEEGGWHISRGGGGEGDEDESGYGGYGGYGGFWGGGGGGGGVEAQG</sequence>
<evidence type="ECO:0000256" key="2">
    <source>
        <dbReference type="ARBA" id="ARBA00007212"/>
    </source>
</evidence>
<dbReference type="AlphaFoldDB" id="A0A7S1KCE4"/>
<keyword evidence="3" id="KW-0479">Metal-binding</keyword>
<feature type="region of interest" description="Disordered" evidence="8">
    <location>
        <begin position="243"/>
        <end position="267"/>
    </location>
</feature>
<accession>A0A7S1KCE4</accession>
<gene>
    <name evidence="9" type="ORF">VBRA1451_LOCUS24783</name>
</gene>
<evidence type="ECO:0000256" key="7">
    <source>
        <dbReference type="ARBA" id="ARBA00023242"/>
    </source>
</evidence>
<dbReference type="PANTHER" id="PTHR13214">
    <property type="entry name" value="ZINC FINGER PROTEIN 330"/>
    <property type="match status" value="1"/>
</dbReference>
<evidence type="ECO:0000313" key="9">
    <source>
        <dbReference type="EMBL" id="CAD9069701.1"/>
    </source>
</evidence>
<evidence type="ECO:0000256" key="8">
    <source>
        <dbReference type="SAM" id="MobiDB-lite"/>
    </source>
</evidence>
<feature type="compositionally biased region" description="Basic and acidic residues" evidence="8">
    <location>
        <begin position="14"/>
        <end position="32"/>
    </location>
</feature>
<dbReference type="PANTHER" id="PTHR13214:SF1">
    <property type="entry name" value="ZINC FINGER PROTEIN 330"/>
    <property type="match status" value="1"/>
</dbReference>
<evidence type="ECO:0000256" key="5">
    <source>
        <dbReference type="ARBA" id="ARBA00022771"/>
    </source>
</evidence>
<dbReference type="Pfam" id="PF06524">
    <property type="entry name" value="NOA36"/>
    <property type="match status" value="1"/>
</dbReference>
<keyword evidence="6" id="KW-0862">Zinc</keyword>
<comment type="subcellular location">
    <subcellularLocation>
        <location evidence="1">Nucleus</location>
        <location evidence="1">Nucleolus</location>
    </subcellularLocation>
</comment>
<dbReference type="GO" id="GO:0005730">
    <property type="term" value="C:nucleolus"/>
    <property type="evidence" value="ECO:0007669"/>
    <property type="project" value="UniProtKB-SubCell"/>
</dbReference>
<evidence type="ECO:0000256" key="4">
    <source>
        <dbReference type="ARBA" id="ARBA00022737"/>
    </source>
</evidence>
<dbReference type="GO" id="GO:0008270">
    <property type="term" value="F:zinc ion binding"/>
    <property type="evidence" value="ECO:0007669"/>
    <property type="project" value="UniProtKB-KW"/>
</dbReference>
<proteinExistence type="inferred from homology"/>
<keyword evidence="5" id="KW-0863">Zinc-finger</keyword>
<dbReference type="EMBL" id="HBGB01042096">
    <property type="protein sequence ID" value="CAD9069701.1"/>
    <property type="molecule type" value="Transcribed_RNA"/>
</dbReference>
<name>A0A7S1KCE4_9ALVE</name>
<evidence type="ECO:0000256" key="1">
    <source>
        <dbReference type="ARBA" id="ARBA00004604"/>
    </source>
</evidence>
<protein>
    <recommendedName>
        <fullName evidence="10">Zinc finger protein 330</fullName>
    </recommendedName>
</protein>
<feature type="compositionally biased region" description="Basic residues" evidence="8">
    <location>
        <begin position="1"/>
        <end position="13"/>
    </location>
</feature>
<reference evidence="9" key="1">
    <citation type="submission" date="2021-01" db="EMBL/GenBank/DDBJ databases">
        <authorList>
            <person name="Corre E."/>
            <person name="Pelletier E."/>
            <person name="Niang G."/>
            <person name="Scheremetjew M."/>
            <person name="Finn R."/>
            <person name="Kale V."/>
            <person name="Holt S."/>
            <person name="Cochrane G."/>
            <person name="Meng A."/>
            <person name="Brown T."/>
            <person name="Cohen L."/>
        </authorList>
    </citation>
    <scope>NUCLEOTIDE SEQUENCE</scope>
    <source>
        <strain evidence="9">CCMP3346</strain>
    </source>
</reference>